<protein>
    <submittedName>
        <fullName evidence="6">Putative ABC transport system ATP-binding protein</fullName>
    </submittedName>
</protein>
<dbReference type="GO" id="GO:0005886">
    <property type="term" value="C:plasma membrane"/>
    <property type="evidence" value="ECO:0007669"/>
    <property type="project" value="TreeGrafter"/>
</dbReference>
<sequence length="280" mass="29886">MTRTVPQHPQPAIAQHPTAAGTHRPAAQPPGLQGDPHPHHPPALLLDGITKTYKSKAGAVDALRGVTYHFQRGSYTAVMGPSGSGKSTLLQCAAGLDKPSTGAVVLNGIPLHGLNEVALTKLRREQMGFVFQAYNLLPSLTVYDNVALPLRLTGKRPRRTDVHDVLRQVGLEDKAKRRPAELSGGQQQRVAIARALITQPAVFFADEPTGALDSTTSRQVLELLRTATDRSGQTVVMVTHDPVAAAYADRVLFLSDGVVAGSLDRGTPQQIAAAMSDLER</sequence>
<dbReference type="InterPro" id="IPR017911">
    <property type="entry name" value="MacB-like_ATP-bd"/>
</dbReference>
<dbReference type="SMART" id="SM00382">
    <property type="entry name" value="AAA"/>
    <property type="match status" value="1"/>
</dbReference>
<keyword evidence="1" id="KW-0813">Transport</keyword>
<keyword evidence="3 6" id="KW-0067">ATP-binding</keyword>
<proteinExistence type="predicted"/>
<dbReference type="CDD" id="cd03255">
    <property type="entry name" value="ABC_MJ0796_LolCDE_FtsE"/>
    <property type="match status" value="1"/>
</dbReference>
<feature type="compositionally biased region" description="Low complexity" evidence="4">
    <location>
        <begin position="1"/>
        <end position="20"/>
    </location>
</feature>
<evidence type="ECO:0000313" key="7">
    <source>
        <dbReference type="Proteomes" id="UP000549971"/>
    </source>
</evidence>
<evidence type="ECO:0000259" key="5">
    <source>
        <dbReference type="PROSITE" id="PS50893"/>
    </source>
</evidence>
<feature type="region of interest" description="Disordered" evidence="4">
    <location>
        <begin position="1"/>
        <end position="43"/>
    </location>
</feature>
<accession>A0A7W9J4B6</accession>
<dbReference type="GO" id="GO:0016887">
    <property type="term" value="F:ATP hydrolysis activity"/>
    <property type="evidence" value="ECO:0007669"/>
    <property type="project" value="InterPro"/>
</dbReference>
<reference evidence="6 7" key="1">
    <citation type="submission" date="2020-08" db="EMBL/GenBank/DDBJ databases">
        <title>Sequencing the genomes of 1000 actinobacteria strains.</title>
        <authorList>
            <person name="Klenk H.-P."/>
        </authorList>
    </citation>
    <scope>NUCLEOTIDE SEQUENCE [LARGE SCALE GENOMIC DNA]</scope>
    <source>
        <strain evidence="6 7">DSM 28967</strain>
    </source>
</reference>
<keyword evidence="2" id="KW-0547">Nucleotide-binding</keyword>
<dbReference type="PROSITE" id="PS50893">
    <property type="entry name" value="ABC_TRANSPORTER_2"/>
    <property type="match status" value="1"/>
</dbReference>
<evidence type="ECO:0000256" key="1">
    <source>
        <dbReference type="ARBA" id="ARBA00022448"/>
    </source>
</evidence>
<keyword evidence="7" id="KW-1185">Reference proteome</keyword>
<dbReference type="InterPro" id="IPR027417">
    <property type="entry name" value="P-loop_NTPase"/>
</dbReference>
<comment type="caution">
    <text evidence="6">The sequence shown here is derived from an EMBL/GenBank/DDBJ whole genome shotgun (WGS) entry which is preliminary data.</text>
</comment>
<dbReference type="RefSeq" id="WP_238356021.1">
    <property type="nucleotide sequence ID" value="NZ_JACHMY010000001.1"/>
</dbReference>
<evidence type="ECO:0000256" key="3">
    <source>
        <dbReference type="ARBA" id="ARBA00022840"/>
    </source>
</evidence>
<dbReference type="AlphaFoldDB" id="A0A7W9J4B6"/>
<dbReference type="InterPro" id="IPR003439">
    <property type="entry name" value="ABC_transporter-like_ATP-bd"/>
</dbReference>
<organism evidence="6 7">
    <name type="scientific">Kribbella italica</name>
    <dbReference type="NCBI Taxonomy" id="1540520"/>
    <lineage>
        <taxon>Bacteria</taxon>
        <taxon>Bacillati</taxon>
        <taxon>Actinomycetota</taxon>
        <taxon>Actinomycetes</taxon>
        <taxon>Propionibacteriales</taxon>
        <taxon>Kribbellaceae</taxon>
        <taxon>Kribbella</taxon>
    </lineage>
</organism>
<name>A0A7W9J4B6_9ACTN</name>
<dbReference type="InterPro" id="IPR003593">
    <property type="entry name" value="AAA+_ATPase"/>
</dbReference>
<dbReference type="GO" id="GO:0005524">
    <property type="term" value="F:ATP binding"/>
    <property type="evidence" value="ECO:0007669"/>
    <property type="project" value="UniProtKB-KW"/>
</dbReference>
<dbReference type="FunFam" id="3.40.50.300:FF:000032">
    <property type="entry name" value="Export ABC transporter ATP-binding protein"/>
    <property type="match status" value="1"/>
</dbReference>
<dbReference type="PANTHER" id="PTHR24220:SF685">
    <property type="entry name" value="ABC TRANSPORTER RELATED"/>
    <property type="match status" value="1"/>
</dbReference>
<dbReference type="Gene3D" id="3.40.50.300">
    <property type="entry name" value="P-loop containing nucleotide triphosphate hydrolases"/>
    <property type="match status" value="1"/>
</dbReference>
<dbReference type="SUPFAM" id="SSF52540">
    <property type="entry name" value="P-loop containing nucleoside triphosphate hydrolases"/>
    <property type="match status" value="1"/>
</dbReference>
<dbReference type="InterPro" id="IPR017871">
    <property type="entry name" value="ABC_transporter-like_CS"/>
</dbReference>
<evidence type="ECO:0000313" key="6">
    <source>
        <dbReference type="EMBL" id="MBB5835298.1"/>
    </source>
</evidence>
<evidence type="ECO:0000256" key="4">
    <source>
        <dbReference type="SAM" id="MobiDB-lite"/>
    </source>
</evidence>
<dbReference type="EMBL" id="JACHMY010000001">
    <property type="protein sequence ID" value="MBB5835298.1"/>
    <property type="molecule type" value="Genomic_DNA"/>
</dbReference>
<evidence type="ECO:0000256" key="2">
    <source>
        <dbReference type="ARBA" id="ARBA00022741"/>
    </source>
</evidence>
<dbReference type="InterPro" id="IPR015854">
    <property type="entry name" value="ABC_transpr_LolD-like"/>
</dbReference>
<feature type="domain" description="ABC transporter" evidence="5">
    <location>
        <begin position="44"/>
        <end position="279"/>
    </location>
</feature>
<dbReference type="PROSITE" id="PS00211">
    <property type="entry name" value="ABC_TRANSPORTER_1"/>
    <property type="match status" value="1"/>
</dbReference>
<dbReference type="Proteomes" id="UP000549971">
    <property type="component" value="Unassembled WGS sequence"/>
</dbReference>
<gene>
    <name evidence="6" type="ORF">HDA39_002032</name>
</gene>
<dbReference type="GO" id="GO:0022857">
    <property type="term" value="F:transmembrane transporter activity"/>
    <property type="evidence" value="ECO:0007669"/>
    <property type="project" value="UniProtKB-ARBA"/>
</dbReference>
<dbReference type="PANTHER" id="PTHR24220">
    <property type="entry name" value="IMPORT ATP-BINDING PROTEIN"/>
    <property type="match status" value="1"/>
</dbReference>
<dbReference type="GO" id="GO:0098796">
    <property type="term" value="C:membrane protein complex"/>
    <property type="evidence" value="ECO:0007669"/>
    <property type="project" value="UniProtKB-ARBA"/>
</dbReference>
<dbReference type="Pfam" id="PF00005">
    <property type="entry name" value="ABC_tran"/>
    <property type="match status" value="1"/>
</dbReference>